<reference evidence="5 6" key="1">
    <citation type="submission" date="2019-09" db="EMBL/GenBank/DDBJ databases">
        <title>Isolation and complete genome sequencing of Methylocystis species.</title>
        <authorList>
            <person name="Rumah B.L."/>
            <person name="Stead C.E."/>
            <person name="Stevens B.C."/>
            <person name="Minton N.P."/>
            <person name="Grosse-Honebrink A."/>
            <person name="Zhang Y."/>
        </authorList>
    </citation>
    <scope>NUCLEOTIDE SEQUENCE [LARGE SCALE GENOMIC DNA]</scope>
    <source>
        <strain evidence="5 6">BRCS2</strain>
    </source>
</reference>
<dbReference type="Gene3D" id="3.40.50.1820">
    <property type="entry name" value="alpha/beta hydrolase"/>
    <property type="match status" value="1"/>
</dbReference>
<sequence>MSEEARALAHYLRTNVKPALAAARSPAEAAAILDRRPPDFPDAGGRPVTLGGVEGLWIAASGAPQATLLYLHGGAYFAGAPRLYGPVLRAFADARFDVFAPAYRLAPAHPFPAALDDARAAYAALRATARAPIVFSGDSAGGGLALAVMIAEREAGRALPRAAALFSPWTDLAATGASARENEEKDALFTRLMLRVGARAYLGGQNPKTPLASPLYADLSGLPPLLLHVGADEMLRDDSVRVVERARDAGVAAELKIWPDAPHGWQAMDACPEGEESRREAIAFLARMVASERAG</sequence>
<dbReference type="InterPro" id="IPR033140">
    <property type="entry name" value="Lipase_GDXG_put_SER_AS"/>
</dbReference>
<dbReference type="RefSeq" id="WP_016922087.1">
    <property type="nucleotide sequence ID" value="NZ_CP044331.1"/>
</dbReference>
<dbReference type="Pfam" id="PF07859">
    <property type="entry name" value="Abhydrolase_3"/>
    <property type="match status" value="1"/>
</dbReference>
<feature type="domain" description="Alpha/beta hydrolase fold-3" evidence="4">
    <location>
        <begin position="68"/>
        <end position="266"/>
    </location>
</feature>
<evidence type="ECO:0000313" key="5">
    <source>
        <dbReference type="EMBL" id="QGM96969.1"/>
    </source>
</evidence>
<name>A0A6B8M5C7_9HYPH</name>
<evidence type="ECO:0000313" key="6">
    <source>
        <dbReference type="Proteomes" id="UP000422569"/>
    </source>
</evidence>
<dbReference type="KEGG" id="mpar:F7D14_05420"/>
<proteinExistence type="inferred from homology"/>
<protein>
    <submittedName>
        <fullName evidence="5">Alpha/beta hydrolase</fullName>
    </submittedName>
</protein>
<dbReference type="PROSITE" id="PS01174">
    <property type="entry name" value="LIPASE_GDXG_SER"/>
    <property type="match status" value="1"/>
</dbReference>
<evidence type="ECO:0000256" key="2">
    <source>
        <dbReference type="ARBA" id="ARBA00022801"/>
    </source>
</evidence>
<keyword evidence="2 5" id="KW-0378">Hydrolase</keyword>
<evidence type="ECO:0000256" key="1">
    <source>
        <dbReference type="ARBA" id="ARBA00010515"/>
    </source>
</evidence>
<dbReference type="EMBL" id="CP044331">
    <property type="protein sequence ID" value="QGM96969.1"/>
    <property type="molecule type" value="Genomic_DNA"/>
</dbReference>
<gene>
    <name evidence="5" type="ORF">F7D14_05420</name>
</gene>
<dbReference type="PANTHER" id="PTHR48081">
    <property type="entry name" value="AB HYDROLASE SUPERFAMILY PROTEIN C4A8.06C"/>
    <property type="match status" value="1"/>
</dbReference>
<dbReference type="AlphaFoldDB" id="A0A6B8M5C7"/>
<evidence type="ECO:0000256" key="3">
    <source>
        <dbReference type="PROSITE-ProRule" id="PRU10038"/>
    </source>
</evidence>
<dbReference type="PANTHER" id="PTHR48081:SF30">
    <property type="entry name" value="ACETYL-HYDROLASE LIPR-RELATED"/>
    <property type="match status" value="1"/>
</dbReference>
<keyword evidence="6" id="KW-1185">Reference proteome</keyword>
<dbReference type="InterPro" id="IPR029058">
    <property type="entry name" value="AB_hydrolase_fold"/>
</dbReference>
<dbReference type="InterPro" id="IPR050300">
    <property type="entry name" value="GDXG_lipolytic_enzyme"/>
</dbReference>
<dbReference type="GO" id="GO:0004806">
    <property type="term" value="F:triacylglycerol lipase activity"/>
    <property type="evidence" value="ECO:0007669"/>
    <property type="project" value="TreeGrafter"/>
</dbReference>
<organism evidence="5 6">
    <name type="scientific">Methylocystis parvus</name>
    <dbReference type="NCBI Taxonomy" id="134"/>
    <lineage>
        <taxon>Bacteria</taxon>
        <taxon>Pseudomonadati</taxon>
        <taxon>Pseudomonadota</taxon>
        <taxon>Alphaproteobacteria</taxon>
        <taxon>Hyphomicrobiales</taxon>
        <taxon>Methylocystaceae</taxon>
        <taxon>Methylocystis</taxon>
    </lineage>
</organism>
<comment type="similarity">
    <text evidence="1">Belongs to the 'GDXG' lipolytic enzyme family.</text>
</comment>
<evidence type="ECO:0000259" key="4">
    <source>
        <dbReference type="Pfam" id="PF07859"/>
    </source>
</evidence>
<dbReference type="Proteomes" id="UP000422569">
    <property type="component" value="Chromosome"/>
</dbReference>
<dbReference type="InterPro" id="IPR013094">
    <property type="entry name" value="AB_hydrolase_3"/>
</dbReference>
<accession>A0A6B8M5C7</accession>
<feature type="active site" evidence="3">
    <location>
        <position position="139"/>
    </location>
</feature>
<dbReference type="SUPFAM" id="SSF53474">
    <property type="entry name" value="alpha/beta-Hydrolases"/>
    <property type="match status" value="1"/>
</dbReference>